<dbReference type="AlphaFoldDB" id="A0A3E0H0D7"/>
<accession>A0A3E0H0D7</accession>
<organism evidence="1 2">
    <name type="scientific">Paraperlucidibaca baekdonensis</name>
    <dbReference type="NCBI Taxonomy" id="748120"/>
    <lineage>
        <taxon>Bacteria</taxon>
        <taxon>Pseudomonadati</taxon>
        <taxon>Pseudomonadota</taxon>
        <taxon>Gammaproteobacteria</taxon>
        <taxon>Moraxellales</taxon>
        <taxon>Moraxellaceae</taxon>
        <taxon>Paraperlucidibaca</taxon>
    </lineage>
</organism>
<comment type="caution">
    <text evidence="1">The sequence shown here is derived from an EMBL/GenBank/DDBJ whole genome shotgun (WGS) entry which is preliminary data.</text>
</comment>
<keyword evidence="2" id="KW-1185">Reference proteome</keyword>
<evidence type="ECO:0000313" key="1">
    <source>
        <dbReference type="EMBL" id="REH36101.1"/>
    </source>
</evidence>
<reference evidence="1 2" key="1">
    <citation type="submission" date="2018-08" db="EMBL/GenBank/DDBJ databases">
        <title>Genomic Encyclopedia of Type Strains, Phase IV (KMG-IV): sequencing the most valuable type-strain genomes for metagenomic binning, comparative biology and taxonomic classification.</title>
        <authorList>
            <person name="Goeker M."/>
        </authorList>
    </citation>
    <scope>NUCLEOTIDE SEQUENCE [LARGE SCALE GENOMIC DNA]</scope>
    <source>
        <strain evidence="1 2">DSM 26022</strain>
    </source>
</reference>
<name>A0A3E0H0D7_9GAMM</name>
<gene>
    <name evidence="1" type="ORF">DFR26_2145</name>
</gene>
<dbReference type="EMBL" id="QUNR01000005">
    <property type="protein sequence ID" value="REH36101.1"/>
    <property type="molecule type" value="Genomic_DNA"/>
</dbReference>
<dbReference type="Proteomes" id="UP000256774">
    <property type="component" value="Unassembled WGS sequence"/>
</dbReference>
<proteinExistence type="predicted"/>
<evidence type="ECO:0000313" key="2">
    <source>
        <dbReference type="Proteomes" id="UP000256774"/>
    </source>
</evidence>
<protein>
    <submittedName>
        <fullName evidence="1">Uncharacterized protein</fullName>
    </submittedName>
</protein>
<dbReference type="RefSeq" id="WP_181899056.1">
    <property type="nucleotide sequence ID" value="NZ_QUNR01000005.1"/>
</dbReference>
<sequence>MKESVIFKVVAVCDGKTVYEGSLLGDAFQGFAGSLDDIKENEGLFELIGY</sequence>